<dbReference type="GeneID" id="62231340"/>
<evidence type="ECO:0000313" key="3">
    <source>
        <dbReference type="Proteomes" id="UP000783213"/>
    </source>
</evidence>
<reference evidence="2 3" key="1">
    <citation type="journal article" date="2020" name="Genome Biol. Evol.">
        <title>Comparative genomics of Sclerotiniaceae.</title>
        <authorList>
            <person name="Valero Jimenez C.A."/>
            <person name="Steentjes M."/>
            <person name="Scholten O.E."/>
            <person name="Van Kan J.A.L."/>
        </authorList>
    </citation>
    <scope>NUCLEOTIDE SEQUENCE [LARGE SCALE GENOMIC DNA]</scope>
    <source>
        <strain evidence="2 3">B1</strain>
    </source>
</reference>
<keyword evidence="3" id="KW-1185">Reference proteome</keyword>
<comment type="caution">
    <text evidence="2">The sequence shown here is derived from an EMBL/GenBank/DDBJ whole genome shotgun (WGS) entry which is preliminary data.</text>
</comment>
<gene>
    <name evidence="2" type="ORF">EAE98_004566</name>
</gene>
<dbReference type="RefSeq" id="XP_038811722.1">
    <property type="nucleotide sequence ID" value="XM_038952186.1"/>
</dbReference>
<sequence length="79" mass="8423">MEKPLDSQLGNSLQPPTQAYPSTSTSPTQNYLTTKYGLSCIHPGETSVTVAFCGAGRQLKFPDPGSALWKRGAPVRLNG</sequence>
<accession>A0ABQ7IR92</accession>
<organism evidence="2 3">
    <name type="scientific">Botrytis deweyae</name>
    <dbReference type="NCBI Taxonomy" id="2478750"/>
    <lineage>
        <taxon>Eukaryota</taxon>
        <taxon>Fungi</taxon>
        <taxon>Dikarya</taxon>
        <taxon>Ascomycota</taxon>
        <taxon>Pezizomycotina</taxon>
        <taxon>Leotiomycetes</taxon>
        <taxon>Helotiales</taxon>
        <taxon>Sclerotiniaceae</taxon>
        <taxon>Botrytis</taxon>
    </lineage>
</organism>
<dbReference type="Proteomes" id="UP000783213">
    <property type="component" value="Unassembled WGS sequence"/>
</dbReference>
<proteinExistence type="predicted"/>
<evidence type="ECO:0000313" key="2">
    <source>
        <dbReference type="EMBL" id="KAF7931830.1"/>
    </source>
</evidence>
<evidence type="ECO:0000256" key="1">
    <source>
        <dbReference type="SAM" id="MobiDB-lite"/>
    </source>
</evidence>
<protein>
    <submittedName>
        <fullName evidence="2">Uncharacterized protein</fullName>
    </submittedName>
</protein>
<dbReference type="EMBL" id="RCSX01000008">
    <property type="protein sequence ID" value="KAF7931830.1"/>
    <property type="molecule type" value="Genomic_DNA"/>
</dbReference>
<feature type="region of interest" description="Disordered" evidence="1">
    <location>
        <begin position="1"/>
        <end position="29"/>
    </location>
</feature>
<name>A0ABQ7IR92_9HELO</name>
<feature type="compositionally biased region" description="Polar residues" evidence="1">
    <location>
        <begin position="8"/>
        <end position="29"/>
    </location>
</feature>